<accession>A0ABV6CLG8</accession>
<name>A0ABV6CLG8_9RHOB</name>
<keyword evidence="2" id="KW-1185">Reference proteome</keyword>
<evidence type="ECO:0000313" key="2">
    <source>
        <dbReference type="Proteomes" id="UP001589795"/>
    </source>
</evidence>
<comment type="caution">
    <text evidence="1">The sequence shown here is derived from an EMBL/GenBank/DDBJ whole genome shotgun (WGS) entry which is preliminary data.</text>
</comment>
<gene>
    <name evidence="1" type="ORF">ACFFIZ_15015</name>
</gene>
<sequence>MDHTNHTRLDQSELTEAVLDGATVYGPGDENVGSVSHTHGSGASCEVVIDVGGFLGLGAKPVKVPARQIDFMRDESGTVHGMTTLTKDQLKAMPRHED</sequence>
<protein>
    <submittedName>
        <fullName evidence="1">PRC-barrel domain containing protein</fullName>
    </submittedName>
</protein>
<reference evidence="1 2" key="1">
    <citation type="submission" date="2024-09" db="EMBL/GenBank/DDBJ databases">
        <authorList>
            <person name="Sun Q."/>
            <person name="Mori K."/>
        </authorList>
    </citation>
    <scope>NUCLEOTIDE SEQUENCE [LARGE SCALE GENOMIC DNA]</scope>
    <source>
        <strain evidence="1 2">CCM 7904</strain>
    </source>
</reference>
<dbReference type="Gene3D" id="2.30.30.240">
    <property type="entry name" value="PRC-barrel domain"/>
    <property type="match status" value="1"/>
</dbReference>
<dbReference type="RefSeq" id="WP_265506599.1">
    <property type="nucleotide sequence ID" value="NZ_JAOTBE010000014.1"/>
</dbReference>
<organism evidence="1 2">
    <name type="scientific">Paracoccus rhizosphaerae</name>
    <dbReference type="NCBI Taxonomy" id="1133347"/>
    <lineage>
        <taxon>Bacteria</taxon>
        <taxon>Pseudomonadati</taxon>
        <taxon>Pseudomonadota</taxon>
        <taxon>Alphaproteobacteria</taxon>
        <taxon>Rhodobacterales</taxon>
        <taxon>Paracoccaceae</taxon>
        <taxon>Paracoccus</taxon>
    </lineage>
</organism>
<proteinExistence type="predicted"/>
<evidence type="ECO:0000313" key="1">
    <source>
        <dbReference type="EMBL" id="MFC0201583.1"/>
    </source>
</evidence>
<dbReference type="Proteomes" id="UP001589795">
    <property type="component" value="Unassembled WGS sequence"/>
</dbReference>
<dbReference type="SUPFAM" id="SSF50346">
    <property type="entry name" value="PRC-barrel domain"/>
    <property type="match status" value="1"/>
</dbReference>
<dbReference type="EMBL" id="JBHLWQ010000137">
    <property type="protein sequence ID" value="MFC0201583.1"/>
    <property type="molecule type" value="Genomic_DNA"/>
</dbReference>
<dbReference type="InterPro" id="IPR011033">
    <property type="entry name" value="PRC_barrel-like_sf"/>
</dbReference>